<protein>
    <recommendedName>
        <fullName evidence="5">Glycoside hydrolase family 5 domain-containing protein</fullName>
    </recommendedName>
</protein>
<dbReference type="SUPFAM" id="SSF51445">
    <property type="entry name" value="(Trans)glycosidases"/>
    <property type="match status" value="1"/>
</dbReference>
<dbReference type="EMBL" id="MEVF01000014">
    <property type="protein sequence ID" value="OGC49763.1"/>
    <property type="molecule type" value="Genomic_DNA"/>
</dbReference>
<evidence type="ECO:0000313" key="6">
    <source>
        <dbReference type="EMBL" id="OGC49763.1"/>
    </source>
</evidence>
<gene>
    <name evidence="6" type="ORF">A3A69_02335</name>
</gene>
<sequence>MLLAAISMMVALSGCRTPTPTTIPPTDTPTPTATPTPTPSRGYRVVGNQIVDQDGIPHTFRGISLPGLDWYHPEWGFEKYLNRETISRIKSWNANVVRLPLFQRPWRENGEYVQKVLEMVRWIKEEGMDVVLDLHLSERGDPSMPFENLNEPPMPDIQSIGFWVSVSAVFGDDPSIVFELYSEPHDVSPNVWLRGGNVDGYTAVGMQTLLDAIRSGGSKNLIVVNGLNWGFNHSNLPRLVGTNIVYGSHTYTNWEESNTEAEWMAAFGFLAVEYPVMLSSYGDINGDCEGRMLIDDLLAFAEGISASHIGWAWFVGGCEFPSLIEDWEGTPTASGAVVKEFLRLNSNP</sequence>
<keyword evidence="2 3" id="KW-0326">Glycosidase</keyword>
<reference evidence="6 7" key="1">
    <citation type="journal article" date="2016" name="Nat. Commun.">
        <title>Thousands of microbial genomes shed light on interconnected biogeochemical processes in an aquifer system.</title>
        <authorList>
            <person name="Anantharaman K."/>
            <person name="Brown C.T."/>
            <person name="Hug L.A."/>
            <person name="Sharon I."/>
            <person name="Castelle C.J."/>
            <person name="Probst A.J."/>
            <person name="Thomas B.C."/>
            <person name="Singh A."/>
            <person name="Wilkins M.J."/>
            <person name="Karaoz U."/>
            <person name="Brodie E.L."/>
            <person name="Williams K.H."/>
            <person name="Hubbard S.S."/>
            <person name="Banfield J.F."/>
        </authorList>
    </citation>
    <scope>NUCLEOTIDE SEQUENCE [LARGE SCALE GENOMIC DNA]</scope>
</reference>
<feature type="region of interest" description="Disordered" evidence="4">
    <location>
        <begin position="16"/>
        <end position="42"/>
    </location>
</feature>
<comment type="caution">
    <text evidence="6">The sequence shown here is derived from an EMBL/GenBank/DDBJ whole genome shotgun (WGS) entry which is preliminary data.</text>
</comment>
<evidence type="ECO:0000256" key="1">
    <source>
        <dbReference type="ARBA" id="ARBA00022801"/>
    </source>
</evidence>
<organism evidence="6 7">
    <name type="scientific">candidate division WWE3 bacterium RIFCSPLOWO2_01_FULL_37_15</name>
    <dbReference type="NCBI Taxonomy" id="1802622"/>
    <lineage>
        <taxon>Bacteria</taxon>
        <taxon>Katanobacteria</taxon>
    </lineage>
</organism>
<comment type="similarity">
    <text evidence="3">Belongs to the glycosyl hydrolase 5 (cellulase A) family.</text>
</comment>
<feature type="domain" description="Glycoside hydrolase family 5" evidence="5">
    <location>
        <begin position="51"/>
        <end position="313"/>
    </location>
</feature>
<dbReference type="GO" id="GO:0009251">
    <property type="term" value="P:glucan catabolic process"/>
    <property type="evidence" value="ECO:0007669"/>
    <property type="project" value="TreeGrafter"/>
</dbReference>
<evidence type="ECO:0000256" key="2">
    <source>
        <dbReference type="ARBA" id="ARBA00023295"/>
    </source>
</evidence>
<dbReference type="GO" id="GO:0004553">
    <property type="term" value="F:hydrolase activity, hydrolyzing O-glycosyl compounds"/>
    <property type="evidence" value="ECO:0007669"/>
    <property type="project" value="InterPro"/>
</dbReference>
<dbReference type="InterPro" id="IPR017853">
    <property type="entry name" value="GH"/>
</dbReference>
<dbReference type="Pfam" id="PF00150">
    <property type="entry name" value="Cellulase"/>
    <property type="match status" value="1"/>
</dbReference>
<dbReference type="Gene3D" id="3.20.20.80">
    <property type="entry name" value="Glycosidases"/>
    <property type="match status" value="1"/>
</dbReference>
<name>A0A1F4UZY0_UNCKA</name>
<feature type="compositionally biased region" description="Pro residues" evidence="4">
    <location>
        <begin position="21"/>
        <end position="38"/>
    </location>
</feature>
<dbReference type="Proteomes" id="UP000177458">
    <property type="component" value="Unassembled WGS sequence"/>
</dbReference>
<evidence type="ECO:0000256" key="4">
    <source>
        <dbReference type="SAM" id="MobiDB-lite"/>
    </source>
</evidence>
<evidence type="ECO:0000256" key="3">
    <source>
        <dbReference type="RuleBase" id="RU361153"/>
    </source>
</evidence>
<proteinExistence type="inferred from homology"/>
<dbReference type="PANTHER" id="PTHR34142:SF1">
    <property type="entry name" value="GLYCOSIDE HYDROLASE FAMILY 5 DOMAIN-CONTAINING PROTEIN"/>
    <property type="match status" value="1"/>
</dbReference>
<dbReference type="AlphaFoldDB" id="A0A1F4UZY0"/>
<keyword evidence="1 3" id="KW-0378">Hydrolase</keyword>
<dbReference type="PANTHER" id="PTHR34142">
    <property type="entry name" value="ENDO-BETA-1,4-GLUCANASE A"/>
    <property type="match status" value="1"/>
</dbReference>
<accession>A0A1F4UZY0</accession>
<evidence type="ECO:0000313" key="7">
    <source>
        <dbReference type="Proteomes" id="UP000177458"/>
    </source>
</evidence>
<evidence type="ECO:0000259" key="5">
    <source>
        <dbReference type="Pfam" id="PF00150"/>
    </source>
</evidence>
<dbReference type="InterPro" id="IPR001547">
    <property type="entry name" value="Glyco_hydro_5"/>
</dbReference>